<dbReference type="GO" id="GO:0005886">
    <property type="term" value="C:plasma membrane"/>
    <property type="evidence" value="ECO:0007669"/>
    <property type="project" value="TreeGrafter"/>
</dbReference>
<evidence type="ECO:0000256" key="9">
    <source>
        <dbReference type="PROSITE-ProRule" id="PRU10141"/>
    </source>
</evidence>
<organism evidence="12 13">
    <name type="scientific">Tagetes erecta</name>
    <name type="common">African marigold</name>
    <dbReference type="NCBI Taxonomy" id="13708"/>
    <lineage>
        <taxon>Eukaryota</taxon>
        <taxon>Viridiplantae</taxon>
        <taxon>Streptophyta</taxon>
        <taxon>Embryophyta</taxon>
        <taxon>Tracheophyta</taxon>
        <taxon>Spermatophyta</taxon>
        <taxon>Magnoliopsida</taxon>
        <taxon>eudicotyledons</taxon>
        <taxon>Gunneridae</taxon>
        <taxon>Pentapetalae</taxon>
        <taxon>asterids</taxon>
        <taxon>campanulids</taxon>
        <taxon>Asterales</taxon>
        <taxon>Asteraceae</taxon>
        <taxon>Asteroideae</taxon>
        <taxon>Heliantheae alliance</taxon>
        <taxon>Tageteae</taxon>
        <taxon>Tagetes</taxon>
    </lineage>
</organism>
<evidence type="ECO:0000313" key="13">
    <source>
        <dbReference type="Proteomes" id="UP001229421"/>
    </source>
</evidence>
<feature type="domain" description="Protein kinase" evidence="11">
    <location>
        <begin position="1001"/>
        <end position="1280"/>
    </location>
</feature>
<dbReference type="GO" id="GO:0005524">
    <property type="term" value="F:ATP binding"/>
    <property type="evidence" value="ECO:0007669"/>
    <property type="project" value="UniProtKB-UniRule"/>
</dbReference>
<dbReference type="InterPro" id="IPR036390">
    <property type="entry name" value="WH_DNA-bd_sf"/>
</dbReference>
<dbReference type="PRINTS" id="PR00364">
    <property type="entry name" value="DISEASERSIST"/>
</dbReference>
<keyword evidence="13" id="KW-1185">Reference proteome</keyword>
<dbReference type="Pfam" id="PF00931">
    <property type="entry name" value="NB-ARC"/>
    <property type="match status" value="1"/>
</dbReference>
<dbReference type="SUPFAM" id="SSF52540">
    <property type="entry name" value="P-loop containing nucleoside triphosphate hydrolases"/>
    <property type="match status" value="1"/>
</dbReference>
<reference evidence="12" key="1">
    <citation type="journal article" date="2023" name="bioRxiv">
        <title>Improved chromosome-level genome assembly for marigold (Tagetes erecta).</title>
        <authorList>
            <person name="Jiang F."/>
            <person name="Yuan L."/>
            <person name="Wang S."/>
            <person name="Wang H."/>
            <person name="Xu D."/>
            <person name="Wang A."/>
            <person name="Fan W."/>
        </authorList>
    </citation>
    <scope>NUCLEOTIDE SEQUENCE</scope>
    <source>
        <strain evidence="12">WSJ</strain>
        <tissue evidence="12">Leaf</tissue>
    </source>
</reference>
<feature type="region of interest" description="Disordered" evidence="10">
    <location>
        <begin position="1311"/>
        <end position="1335"/>
    </location>
</feature>
<evidence type="ECO:0000256" key="4">
    <source>
        <dbReference type="ARBA" id="ARBA00022679"/>
    </source>
</evidence>
<dbReference type="InterPro" id="IPR027417">
    <property type="entry name" value="P-loop_NTPase"/>
</dbReference>
<dbReference type="InterPro" id="IPR017441">
    <property type="entry name" value="Protein_kinase_ATP_BS"/>
</dbReference>
<dbReference type="Gene3D" id="1.10.8.430">
    <property type="entry name" value="Helical domain of apoptotic protease-activating factors"/>
    <property type="match status" value="1"/>
</dbReference>
<evidence type="ECO:0000256" key="7">
    <source>
        <dbReference type="ARBA" id="ARBA00022777"/>
    </source>
</evidence>
<dbReference type="PROSITE" id="PS00107">
    <property type="entry name" value="PROTEIN_KINASE_ATP"/>
    <property type="match status" value="1"/>
</dbReference>
<protein>
    <recommendedName>
        <fullName evidence="11">Protein kinase domain-containing protein</fullName>
    </recommendedName>
</protein>
<dbReference type="InterPro" id="IPR000719">
    <property type="entry name" value="Prot_kinase_dom"/>
</dbReference>
<keyword evidence="2" id="KW-0723">Serine/threonine-protein kinase</keyword>
<keyword evidence="7" id="KW-0418">Kinase</keyword>
<dbReference type="InterPro" id="IPR058192">
    <property type="entry name" value="WHD_ROQ1-like"/>
</dbReference>
<comment type="caution">
    <text evidence="12">The sequence shown here is derived from an EMBL/GenBank/DDBJ whole genome shotgun (WGS) entry which is preliminary data.</text>
</comment>
<dbReference type="Gene3D" id="3.30.70.100">
    <property type="match status" value="1"/>
</dbReference>
<keyword evidence="6 9" id="KW-0547">Nucleotide-binding</keyword>
<proteinExistence type="inferred from homology"/>
<dbReference type="InterPro" id="IPR011009">
    <property type="entry name" value="Kinase-like_dom_sf"/>
</dbReference>
<dbReference type="CDD" id="cd14066">
    <property type="entry name" value="STKc_IRAK"/>
    <property type="match status" value="1"/>
</dbReference>
<evidence type="ECO:0000313" key="12">
    <source>
        <dbReference type="EMBL" id="KAK1418435.1"/>
    </source>
</evidence>
<evidence type="ECO:0000256" key="2">
    <source>
        <dbReference type="ARBA" id="ARBA00022527"/>
    </source>
</evidence>
<evidence type="ECO:0000256" key="5">
    <source>
        <dbReference type="ARBA" id="ARBA00022737"/>
    </source>
</evidence>
<dbReference type="InterPro" id="IPR002182">
    <property type="entry name" value="NB-ARC"/>
</dbReference>
<dbReference type="Gene3D" id="1.10.510.10">
    <property type="entry name" value="Transferase(Phosphotransferase) domain 1"/>
    <property type="match status" value="1"/>
</dbReference>
<keyword evidence="8 9" id="KW-0067">ATP-binding</keyword>
<dbReference type="SUPFAM" id="SSF46785">
    <property type="entry name" value="Winged helix' DNA-binding domain"/>
    <property type="match status" value="1"/>
</dbReference>
<feature type="binding site" evidence="9">
    <location>
        <position position="1032"/>
    </location>
    <ligand>
        <name>ATP</name>
        <dbReference type="ChEBI" id="CHEBI:30616"/>
    </ligand>
</feature>
<dbReference type="Gene3D" id="3.80.10.10">
    <property type="entry name" value="Ribonuclease Inhibitor"/>
    <property type="match status" value="2"/>
</dbReference>
<dbReference type="Pfam" id="PF23282">
    <property type="entry name" value="WHD_ROQ1"/>
    <property type="match status" value="1"/>
</dbReference>
<evidence type="ECO:0000256" key="1">
    <source>
        <dbReference type="ARBA" id="ARBA00008171"/>
    </source>
</evidence>
<dbReference type="Pfam" id="PF07714">
    <property type="entry name" value="PK_Tyr_Ser-Thr"/>
    <property type="match status" value="1"/>
</dbReference>
<evidence type="ECO:0000256" key="8">
    <source>
        <dbReference type="ARBA" id="ARBA00022840"/>
    </source>
</evidence>
<feature type="compositionally biased region" description="Basic and acidic residues" evidence="10">
    <location>
        <begin position="1326"/>
        <end position="1335"/>
    </location>
</feature>
<evidence type="ECO:0000256" key="6">
    <source>
        <dbReference type="ARBA" id="ARBA00022741"/>
    </source>
</evidence>
<evidence type="ECO:0000259" key="11">
    <source>
        <dbReference type="PROSITE" id="PS50011"/>
    </source>
</evidence>
<dbReference type="InterPro" id="IPR042197">
    <property type="entry name" value="Apaf_helical"/>
</dbReference>
<dbReference type="EMBL" id="JAUHHV010000007">
    <property type="protein sequence ID" value="KAK1418435.1"/>
    <property type="molecule type" value="Genomic_DNA"/>
</dbReference>
<comment type="similarity">
    <text evidence="1">Belongs to the protein kinase superfamily. TKL Ser/Thr protein kinase family. ROCO subfamily.</text>
</comment>
<gene>
    <name evidence="12" type="ORF">QVD17_27580</name>
</gene>
<dbReference type="FunFam" id="3.30.200.20:FF:000039">
    <property type="entry name" value="receptor-like protein kinase FERONIA"/>
    <property type="match status" value="1"/>
</dbReference>
<name>A0AAD8KF36_TARER</name>
<dbReference type="Gene3D" id="3.30.200.20">
    <property type="entry name" value="Phosphorylase Kinase, domain 1"/>
    <property type="match status" value="1"/>
</dbReference>
<keyword evidence="3" id="KW-0433">Leucine-rich repeat</keyword>
<dbReference type="SUPFAM" id="SSF52058">
    <property type="entry name" value="L domain-like"/>
    <property type="match status" value="1"/>
</dbReference>
<dbReference type="PANTHER" id="PTHR27003:SF328">
    <property type="entry name" value="PROTEIN KINASE DOMAIN-CONTAINING PROTEIN"/>
    <property type="match status" value="1"/>
</dbReference>
<dbReference type="Proteomes" id="UP001229421">
    <property type="component" value="Unassembled WGS sequence"/>
</dbReference>
<sequence>MIEDALQKKRSLIVLDDIIGSNQLVALLGTGEINSQSKVIITTRENTDSWFHFPYWRYQKYKMKLLNEDESSELLSRHAFGSKTPMAGFEELVLQAIEYCEGNPLALEVLGSSLSKDNIIPNWKSRLNLLGKDIDYRIQDVLLRSYMSLPYMSEKELFLHIACFFIGKDIDYVVKILEPDYSAISGIKTLIDRCLLSVSPNKKLIMHRLLQEMGKNIIRQESTKFPENRSRVWLSRDSYKILIKGLGSKMVEGLALDMEVLQKEDFAFKSSKFKTNALQPMNSLKLLQLNFAELSGSYEYVSEDLRWLCWFGFHLTSIPSNLYMGNLVAIDMSYSNLEVFEPPMDIQSLKILNLKDSYRLTEIRKISRTPNLETLILWNCSSLINVCKTIEGLKSLALLNMTGCKNLFRHINLLAASTFSFSFSLHRLFLNSCHLECTDSFPLSFIDQPLLQYLNLGNSQFELLPSYDHLKNLRVLDVSFCSKLKSLLCLPSTLAELYVYFCESLEKITFQSHRFTLQEFGYEGCIHLYEVEGYIKLVPVAKLDETDLGHMKWLKEYQNYEVCLAGDDELITGRSRNIQMLYEFDIMSTSLPDIKDPLMTPMYISMLPSLSFDVPACPKNKRLKGINVTFKFSMSGDDCAWFCKISTTNGVVDWMYNPKVFGKPDVGEVCIWLSYWPIGNTLDTGDTVNVSILVISGLEVHECGVSLVYSDQEALENKTGWEEILGGDLSGFQLSTGAYYLCRNNFFELMEVGRLTPNWFRILVGDAIDYTEVRGWRKTGRPKHVNSSFTELKTIRCIIHGPQSEDIYNIAEMSKSSIGDKTMASTSSFIEGGMKSELTAEKMEEQKQSEGMFKAFGSDEIESDSPPHEERLKLVVKNEPSGGQEIKKLVLAVNLSSHTKRHRMIKEISELQGIKSVDYDTKEGKLTVIGAADPETLIGCARKIAETEFLSFGPALEKLAKQDERIIKYATGEGEISSSIVSAHTCRLFSLAEIQSATNNFDDQLVLGKGGFGTVYKAQISSEQFGHDVAIKRRNSDSNQGELEFRAEIDTLWNFRHLHLISPVGYCDDNEEKILVYEYMPNGSLNHHLHNAHTPLSWVARLKIAIGAARALEYLHTGVRTRYGVIHRNVKSSNILLDENWVAVISGLGLSIVGPTSPSISYVEDSVKGTFGYVDPEYFITGKLTWKTDVYSFGVVLFELLSGRRALDTRYKEDVHNLAEWAKKCVKIGKLDKMVDPRIKGSISPKCLRRFTEIANRCVQDVSKKRPTMSELVASLEALLELEEKSDLSAEKSSSIMGLPRKFYKYFVPSTKPKSDESETSSETSFDSKKIQHGK</sequence>
<dbReference type="InterPro" id="IPR045272">
    <property type="entry name" value="ANXUR1/2-like"/>
</dbReference>
<dbReference type="PROSITE" id="PS50011">
    <property type="entry name" value="PROTEIN_KINASE_DOM"/>
    <property type="match status" value="1"/>
</dbReference>
<dbReference type="InterPro" id="IPR032675">
    <property type="entry name" value="LRR_dom_sf"/>
</dbReference>
<dbReference type="SUPFAM" id="SSF56112">
    <property type="entry name" value="Protein kinase-like (PK-like)"/>
    <property type="match status" value="1"/>
</dbReference>
<dbReference type="FunFam" id="1.10.510.10:FF:000095">
    <property type="entry name" value="protein STRUBBELIG-RECEPTOR FAMILY 8"/>
    <property type="match status" value="1"/>
</dbReference>
<dbReference type="InterPro" id="IPR001245">
    <property type="entry name" value="Ser-Thr/Tyr_kinase_cat_dom"/>
</dbReference>
<evidence type="ECO:0000256" key="10">
    <source>
        <dbReference type="SAM" id="MobiDB-lite"/>
    </source>
</evidence>
<keyword evidence="5" id="KW-0677">Repeat</keyword>
<dbReference type="Gene3D" id="3.40.50.300">
    <property type="entry name" value="P-loop containing nucleotide triphosphate hydrolases"/>
    <property type="match status" value="1"/>
</dbReference>
<dbReference type="PANTHER" id="PTHR27003">
    <property type="entry name" value="OS07G0166700 PROTEIN"/>
    <property type="match status" value="1"/>
</dbReference>
<dbReference type="GO" id="GO:0004674">
    <property type="term" value="F:protein serine/threonine kinase activity"/>
    <property type="evidence" value="ECO:0007669"/>
    <property type="project" value="UniProtKB-KW"/>
</dbReference>
<accession>A0AAD8KF36</accession>
<dbReference type="GO" id="GO:0009506">
    <property type="term" value="C:plasmodesma"/>
    <property type="evidence" value="ECO:0007669"/>
    <property type="project" value="TreeGrafter"/>
</dbReference>
<keyword evidence="4" id="KW-0808">Transferase</keyword>
<dbReference type="GO" id="GO:0004714">
    <property type="term" value="F:transmembrane receptor protein tyrosine kinase activity"/>
    <property type="evidence" value="ECO:0007669"/>
    <property type="project" value="InterPro"/>
</dbReference>
<evidence type="ECO:0000256" key="3">
    <source>
        <dbReference type="ARBA" id="ARBA00022614"/>
    </source>
</evidence>
<dbReference type="GO" id="GO:0043531">
    <property type="term" value="F:ADP binding"/>
    <property type="evidence" value="ECO:0007669"/>
    <property type="project" value="InterPro"/>
</dbReference>